<keyword evidence="1" id="KW-0472">Membrane</keyword>
<keyword evidence="1" id="KW-0812">Transmembrane</keyword>
<dbReference type="EMBL" id="FORU01000001">
    <property type="protein sequence ID" value="SFI82113.1"/>
    <property type="molecule type" value="Genomic_DNA"/>
</dbReference>
<proteinExistence type="predicted"/>
<feature type="transmembrane region" description="Helical" evidence="1">
    <location>
        <begin position="41"/>
        <end position="65"/>
    </location>
</feature>
<gene>
    <name evidence="2" type="ORF">SAMN04487893_101258</name>
</gene>
<dbReference type="AlphaFoldDB" id="A0A1I3LBI0"/>
<accession>A0A1I3LBI0</accession>
<evidence type="ECO:0000256" key="1">
    <source>
        <dbReference type="SAM" id="Phobius"/>
    </source>
</evidence>
<organism evidence="2 3">
    <name type="scientific">Myroides guanonis</name>
    <dbReference type="NCBI Taxonomy" id="1150112"/>
    <lineage>
        <taxon>Bacteria</taxon>
        <taxon>Pseudomonadati</taxon>
        <taxon>Bacteroidota</taxon>
        <taxon>Flavobacteriia</taxon>
        <taxon>Flavobacteriales</taxon>
        <taxon>Flavobacteriaceae</taxon>
        <taxon>Myroides</taxon>
    </lineage>
</organism>
<evidence type="ECO:0000313" key="3">
    <source>
        <dbReference type="Proteomes" id="UP000243887"/>
    </source>
</evidence>
<dbReference type="RefSeq" id="WP_090677634.1">
    <property type="nucleotide sequence ID" value="NZ_FORU01000001.1"/>
</dbReference>
<evidence type="ECO:0000313" key="2">
    <source>
        <dbReference type="EMBL" id="SFI82113.1"/>
    </source>
</evidence>
<sequence length="182" mass="20484">MINLGKQSSNYSAFKIVKGIPVPFNLRMDASNLLNSAIKNYYYFILLISFIGCGVSVFIVIFYYFLTSNLTSNNVHLYSISLILMLGPFIMLSAIAYHHLYKMCVRSSEQVGVGCVIALDSINKVSDETILKRALVSLVYNNEVYLLMSYSSSINVSIGELVNVSWRKNNAKLCWIHSVIKL</sequence>
<keyword evidence="3" id="KW-1185">Reference proteome</keyword>
<feature type="transmembrane region" description="Helical" evidence="1">
    <location>
        <begin position="77"/>
        <end position="97"/>
    </location>
</feature>
<name>A0A1I3LBI0_9FLAO</name>
<dbReference type="Proteomes" id="UP000243887">
    <property type="component" value="Unassembled WGS sequence"/>
</dbReference>
<protein>
    <submittedName>
        <fullName evidence="2">Uncharacterized protein</fullName>
    </submittedName>
</protein>
<reference evidence="3" key="1">
    <citation type="submission" date="2016-10" db="EMBL/GenBank/DDBJ databases">
        <authorList>
            <person name="Varghese N."/>
            <person name="Submissions S."/>
        </authorList>
    </citation>
    <scope>NUCLEOTIDE SEQUENCE [LARGE SCALE GENOMIC DNA]</scope>
    <source>
        <strain evidence="3">DSM 26542</strain>
    </source>
</reference>
<keyword evidence="1" id="KW-1133">Transmembrane helix</keyword>